<keyword evidence="1" id="KW-0472">Membrane</keyword>
<feature type="transmembrane region" description="Helical" evidence="1">
    <location>
        <begin position="52"/>
        <end position="71"/>
    </location>
</feature>
<dbReference type="Proteomes" id="UP000186819">
    <property type="component" value="Unassembled WGS sequence"/>
</dbReference>
<dbReference type="STRING" id="34027.SAMN05421829_107113"/>
<dbReference type="RefSeq" id="WP_076602404.1">
    <property type="nucleotide sequence ID" value="NZ_FTMD01000007.1"/>
</dbReference>
<reference evidence="3" key="1">
    <citation type="submission" date="2017-01" db="EMBL/GenBank/DDBJ databases">
        <authorList>
            <person name="Varghese N."/>
            <person name="Submissions S."/>
        </authorList>
    </citation>
    <scope>NUCLEOTIDE SEQUENCE [LARGE SCALE GENOMIC DNA]</scope>
    <source>
        <strain evidence="3">ATCC 51758</strain>
    </source>
</reference>
<dbReference type="AlphaFoldDB" id="A0A1N6W357"/>
<evidence type="ECO:0000313" key="3">
    <source>
        <dbReference type="Proteomes" id="UP000186819"/>
    </source>
</evidence>
<organism evidence="2 3">
    <name type="scientific">Aromatoleum tolulyticum</name>
    <dbReference type="NCBI Taxonomy" id="34027"/>
    <lineage>
        <taxon>Bacteria</taxon>
        <taxon>Pseudomonadati</taxon>
        <taxon>Pseudomonadota</taxon>
        <taxon>Betaproteobacteria</taxon>
        <taxon>Rhodocyclales</taxon>
        <taxon>Rhodocyclaceae</taxon>
        <taxon>Aromatoleum</taxon>
    </lineage>
</organism>
<protein>
    <submittedName>
        <fullName evidence="2">Uncharacterized protein</fullName>
    </submittedName>
</protein>
<name>A0A1N6W357_9RHOO</name>
<accession>A0A1N6W357</accession>
<sequence length="84" mass="9119">MANRFDAWLTLGLGIASLAFVGWVNVDALIEAFGDGPPYYGRTTNMDKWESPLPILAMIDLVVLVLVIPAVRGSIKSLVECLGR</sequence>
<dbReference type="EMBL" id="FTMD01000007">
    <property type="protein sequence ID" value="SIQ84539.1"/>
    <property type="molecule type" value="Genomic_DNA"/>
</dbReference>
<evidence type="ECO:0000313" key="2">
    <source>
        <dbReference type="EMBL" id="SIQ84539.1"/>
    </source>
</evidence>
<gene>
    <name evidence="2" type="ORF">SAMN05421829_107113</name>
</gene>
<evidence type="ECO:0000256" key="1">
    <source>
        <dbReference type="SAM" id="Phobius"/>
    </source>
</evidence>
<keyword evidence="1" id="KW-1133">Transmembrane helix</keyword>
<proteinExistence type="predicted"/>
<keyword evidence="3" id="KW-1185">Reference proteome</keyword>
<keyword evidence="1" id="KW-0812">Transmembrane</keyword>